<accession>A0A074RSB1</accession>
<evidence type="ECO:0000256" key="5">
    <source>
        <dbReference type="ARBA" id="ARBA00022723"/>
    </source>
</evidence>
<evidence type="ECO:0000256" key="7">
    <source>
        <dbReference type="ARBA" id="ARBA00022801"/>
    </source>
</evidence>
<sequence>MQFLAKLSIAAALASSIVGALAAPFNATRRAAAQVVTSCTVPNTVALTFDDGPYSYIYDISKALVAAGAKGTFFFNGNNYGCIYDADNQKRVKYAYNKGHQIGSHTWAHKDLSTLTWDQVHDEMWRVEQALQRILGVTPAFMRPPYGSYNDNVRQAAGVRGQKLAIWDFDSEDSVGATPAQSKSLYDDIIAQRPSTILALNHETYERTAHEVIPYVIPKLQAAGYKLVTLAECLGEQPYQLPLGSPQTPDVSYERMHTPNIRLILDVKASWTC</sequence>
<evidence type="ECO:0000256" key="10">
    <source>
        <dbReference type="ARBA" id="ARBA00023288"/>
    </source>
</evidence>
<dbReference type="GO" id="GO:0046872">
    <property type="term" value="F:metal ion binding"/>
    <property type="evidence" value="ECO:0007669"/>
    <property type="project" value="UniProtKB-KW"/>
</dbReference>
<dbReference type="GO" id="GO:0016810">
    <property type="term" value="F:hydrolase activity, acting on carbon-nitrogen (but not peptide) bonds"/>
    <property type="evidence" value="ECO:0007669"/>
    <property type="project" value="InterPro"/>
</dbReference>
<dbReference type="PANTHER" id="PTHR46471:SF2">
    <property type="entry name" value="CHITIN DEACETYLASE-RELATED"/>
    <property type="match status" value="1"/>
</dbReference>
<dbReference type="GO" id="GO:0098552">
    <property type="term" value="C:side of membrane"/>
    <property type="evidence" value="ECO:0007669"/>
    <property type="project" value="UniProtKB-KW"/>
</dbReference>
<keyword evidence="11" id="KW-0961">Cell wall biogenesis/degradation</keyword>
<dbReference type="InterPro" id="IPR002509">
    <property type="entry name" value="NODB_dom"/>
</dbReference>
<keyword evidence="4" id="KW-0325">Glycoprotein</keyword>
<reference evidence="14 15" key="1">
    <citation type="submission" date="2013-12" db="EMBL/GenBank/DDBJ databases">
        <authorList>
            <person name="Cubeta M."/>
            <person name="Pakala S."/>
            <person name="Fedorova N."/>
            <person name="Thomas E."/>
            <person name="Dean R."/>
            <person name="Jabaji S."/>
            <person name="Neate S."/>
            <person name="Toda T."/>
            <person name="Tavantzis S."/>
            <person name="Vilgalys R."/>
            <person name="Bharathan N."/>
            <person name="Pakala S."/>
            <person name="Losada L.S."/>
            <person name="Zafar N."/>
            <person name="Nierman W."/>
        </authorList>
    </citation>
    <scope>NUCLEOTIDE SEQUENCE [LARGE SCALE GENOMIC DNA]</scope>
    <source>
        <strain evidence="14 15">123E</strain>
    </source>
</reference>
<dbReference type="SUPFAM" id="SSF88713">
    <property type="entry name" value="Glycoside hydrolase/deacetylase"/>
    <property type="match status" value="1"/>
</dbReference>
<dbReference type="InterPro" id="IPR011330">
    <property type="entry name" value="Glyco_hydro/deAcase_b/a-brl"/>
</dbReference>
<keyword evidence="4" id="KW-0336">GPI-anchor</keyword>
<keyword evidence="8" id="KW-0472">Membrane</keyword>
<evidence type="ECO:0000256" key="8">
    <source>
        <dbReference type="ARBA" id="ARBA00023136"/>
    </source>
</evidence>
<dbReference type="GO" id="GO:0005886">
    <property type="term" value="C:plasma membrane"/>
    <property type="evidence" value="ECO:0007669"/>
    <property type="project" value="UniProtKB-SubCell"/>
</dbReference>
<keyword evidence="5" id="KW-0479">Metal-binding</keyword>
<evidence type="ECO:0000256" key="6">
    <source>
        <dbReference type="ARBA" id="ARBA00022729"/>
    </source>
</evidence>
<dbReference type="Proteomes" id="UP000027456">
    <property type="component" value="Unassembled WGS sequence"/>
</dbReference>
<proteinExistence type="predicted"/>
<keyword evidence="15" id="KW-1185">Reference proteome</keyword>
<dbReference type="AlphaFoldDB" id="A0A074RSB1"/>
<evidence type="ECO:0000259" key="13">
    <source>
        <dbReference type="PROSITE" id="PS51677"/>
    </source>
</evidence>
<evidence type="ECO:0000256" key="3">
    <source>
        <dbReference type="ARBA" id="ARBA00022475"/>
    </source>
</evidence>
<keyword evidence="7" id="KW-0378">Hydrolase</keyword>
<gene>
    <name evidence="14" type="ORF">V565_088680</name>
</gene>
<feature type="signal peptide" evidence="12">
    <location>
        <begin position="1"/>
        <end position="22"/>
    </location>
</feature>
<organism evidence="14 15">
    <name type="scientific">Rhizoctonia solani 123E</name>
    <dbReference type="NCBI Taxonomy" id="1423351"/>
    <lineage>
        <taxon>Eukaryota</taxon>
        <taxon>Fungi</taxon>
        <taxon>Dikarya</taxon>
        <taxon>Basidiomycota</taxon>
        <taxon>Agaricomycotina</taxon>
        <taxon>Agaricomycetes</taxon>
        <taxon>Cantharellales</taxon>
        <taxon>Ceratobasidiaceae</taxon>
        <taxon>Rhizoctonia</taxon>
    </lineage>
</organism>
<comment type="cofactor">
    <cofactor evidence="1">
        <name>Co(2+)</name>
        <dbReference type="ChEBI" id="CHEBI:48828"/>
    </cofactor>
</comment>
<dbReference type="OrthoDB" id="2125469at2759"/>
<keyword evidence="3" id="KW-1003">Cell membrane</keyword>
<evidence type="ECO:0000256" key="11">
    <source>
        <dbReference type="ARBA" id="ARBA00023316"/>
    </source>
</evidence>
<dbReference type="Pfam" id="PF01522">
    <property type="entry name" value="Polysacc_deac_1"/>
    <property type="match status" value="1"/>
</dbReference>
<evidence type="ECO:0000313" key="15">
    <source>
        <dbReference type="Proteomes" id="UP000027456"/>
    </source>
</evidence>
<evidence type="ECO:0000256" key="1">
    <source>
        <dbReference type="ARBA" id="ARBA00001941"/>
    </source>
</evidence>
<evidence type="ECO:0000313" key="14">
    <source>
        <dbReference type="EMBL" id="KEP50006.1"/>
    </source>
</evidence>
<evidence type="ECO:0000256" key="4">
    <source>
        <dbReference type="ARBA" id="ARBA00022622"/>
    </source>
</evidence>
<protein>
    <submittedName>
        <fullName evidence="14">Carbohydrate esterase family 4 protein</fullName>
    </submittedName>
</protein>
<dbReference type="EMBL" id="AZST01000298">
    <property type="protein sequence ID" value="KEP50006.1"/>
    <property type="molecule type" value="Genomic_DNA"/>
</dbReference>
<dbReference type="STRING" id="1423351.A0A074RSB1"/>
<evidence type="ECO:0000256" key="9">
    <source>
        <dbReference type="ARBA" id="ARBA00023277"/>
    </source>
</evidence>
<keyword evidence="10" id="KW-0449">Lipoprotein</keyword>
<evidence type="ECO:0000256" key="2">
    <source>
        <dbReference type="ARBA" id="ARBA00004609"/>
    </source>
</evidence>
<feature type="chain" id="PRO_5001698030" evidence="12">
    <location>
        <begin position="23"/>
        <end position="273"/>
    </location>
</feature>
<comment type="caution">
    <text evidence="14">The sequence shown here is derived from an EMBL/GenBank/DDBJ whole genome shotgun (WGS) entry which is preliminary data.</text>
</comment>
<dbReference type="PANTHER" id="PTHR46471">
    <property type="entry name" value="CHITIN DEACETYLASE"/>
    <property type="match status" value="1"/>
</dbReference>
<dbReference type="HOGENOM" id="CLU_021264_11_2_1"/>
<dbReference type="GO" id="GO:0005975">
    <property type="term" value="P:carbohydrate metabolic process"/>
    <property type="evidence" value="ECO:0007669"/>
    <property type="project" value="InterPro"/>
</dbReference>
<dbReference type="CDD" id="cd10951">
    <property type="entry name" value="CE4_ClCDA_like"/>
    <property type="match status" value="1"/>
</dbReference>
<comment type="subcellular location">
    <subcellularLocation>
        <location evidence="2">Cell membrane</location>
        <topology evidence="2">Lipid-anchor</topology>
        <topology evidence="2">GPI-anchor</topology>
    </subcellularLocation>
</comment>
<keyword evidence="6 12" id="KW-0732">Signal</keyword>
<dbReference type="PROSITE" id="PS51677">
    <property type="entry name" value="NODB"/>
    <property type="match status" value="1"/>
</dbReference>
<evidence type="ECO:0000256" key="12">
    <source>
        <dbReference type="SAM" id="SignalP"/>
    </source>
</evidence>
<dbReference type="Gene3D" id="3.20.20.370">
    <property type="entry name" value="Glycoside hydrolase/deacetylase"/>
    <property type="match status" value="1"/>
</dbReference>
<dbReference type="GO" id="GO:0071555">
    <property type="term" value="P:cell wall organization"/>
    <property type="evidence" value="ECO:0007669"/>
    <property type="project" value="UniProtKB-KW"/>
</dbReference>
<feature type="domain" description="NodB homology" evidence="13">
    <location>
        <begin position="43"/>
        <end position="228"/>
    </location>
</feature>
<keyword evidence="9" id="KW-0119">Carbohydrate metabolism</keyword>
<name>A0A074RSB1_9AGAM</name>